<dbReference type="SUPFAM" id="SSF55931">
    <property type="entry name" value="Glutamine synthetase/guanido kinase"/>
    <property type="match status" value="1"/>
</dbReference>
<dbReference type="PROSITE" id="PS51987">
    <property type="entry name" value="GS_CATALYTIC"/>
    <property type="match status" value="1"/>
</dbReference>
<dbReference type="Gene3D" id="3.10.20.70">
    <property type="entry name" value="Glutamine synthetase, N-terminal domain"/>
    <property type="match status" value="1"/>
</dbReference>
<dbReference type="InterPro" id="IPR036651">
    <property type="entry name" value="Gln_synt_N_sf"/>
</dbReference>
<evidence type="ECO:0000256" key="9">
    <source>
        <dbReference type="RuleBase" id="RU000384"/>
    </source>
</evidence>
<feature type="domain" description="GS beta-grasp" evidence="11">
    <location>
        <begin position="31"/>
        <end position="134"/>
    </location>
</feature>
<sequence length="475" mass="52879">MPPPSEPLASLPSVDPDLTPAEDRPGPGDIGALEQWVRLRGITEVECMVADLSGIPRGKILPARKFLSSLRDKGLRLPESVFIQTVTGGYPEDDPIDIEDRDIFLIPDPTTVRMVPWYEEPTAQVISDCVYRSGEPVSAAPRHVLKQVLALYEAKGWHPIVAPELEFFLVKMNDDPDYPLEPPKGRSGRAETGSQAYGIDAVNEFDPLFEDIYDHCEAQGLDVDTLHHEGGAAQIEINFNHGAPLALADQVFLFKRTVRQAALSHKVYATFMAKPLEGQPGSSMHLHQSVVDTATGRNLFADDAGEDSSLFRWHIAGLQRHLPEAMLLLAPNVNSYRRLVPDWGAPINMHWGYDNRTVSLRVPYSDAANRRVENRLSGADANPYLAIAASLACGYLGMIERQEPSRPIEGSAYSRAHALPRHLPDAIERFARARGLREVLGEDFTKVLTSVKWAEWDAYQHVISSWEREYLLLNV</sequence>
<organism evidence="13 14">
    <name type="scientific">Rhodospira trueperi</name>
    <dbReference type="NCBI Taxonomy" id="69960"/>
    <lineage>
        <taxon>Bacteria</taxon>
        <taxon>Pseudomonadati</taxon>
        <taxon>Pseudomonadota</taxon>
        <taxon>Alphaproteobacteria</taxon>
        <taxon>Rhodospirillales</taxon>
        <taxon>Rhodospirillaceae</taxon>
        <taxon>Rhodospira</taxon>
    </lineage>
</organism>
<dbReference type="FunFam" id="3.30.590.10:FF:000005">
    <property type="entry name" value="Probable glutamine synthetase"/>
    <property type="match status" value="1"/>
</dbReference>
<dbReference type="GO" id="GO:0004356">
    <property type="term" value="F:glutamine synthetase activity"/>
    <property type="evidence" value="ECO:0007669"/>
    <property type="project" value="InterPro"/>
</dbReference>
<keyword evidence="14" id="KW-1185">Reference proteome</keyword>
<dbReference type="PANTHER" id="PTHR43785">
    <property type="entry name" value="GAMMA-GLUTAMYLPUTRESCINE SYNTHETASE"/>
    <property type="match status" value="1"/>
</dbReference>
<dbReference type="InterPro" id="IPR008147">
    <property type="entry name" value="Gln_synt_N"/>
</dbReference>
<dbReference type="PANTHER" id="PTHR43785:SF3">
    <property type="entry name" value="GS CATALYTIC DOMAIN-CONTAINING PROTEIN"/>
    <property type="match status" value="1"/>
</dbReference>
<dbReference type="GO" id="GO:0006542">
    <property type="term" value="P:glutamine biosynthetic process"/>
    <property type="evidence" value="ECO:0007669"/>
    <property type="project" value="InterPro"/>
</dbReference>
<keyword evidence="4" id="KW-0436">Ligase</keyword>
<feature type="domain" description="GS catalytic" evidence="12">
    <location>
        <begin position="141"/>
        <end position="475"/>
    </location>
</feature>
<dbReference type="InterPro" id="IPR014746">
    <property type="entry name" value="Gln_synth/guanido_kin_cat_dom"/>
</dbReference>
<comment type="similarity">
    <text evidence="3 8 9">Belongs to the glutamine synthetase family.</text>
</comment>
<dbReference type="AlphaFoldDB" id="A0A1G7F424"/>
<dbReference type="GO" id="GO:0006598">
    <property type="term" value="P:polyamine catabolic process"/>
    <property type="evidence" value="ECO:0007669"/>
    <property type="project" value="TreeGrafter"/>
</dbReference>
<comment type="cofactor">
    <cofactor evidence="1">
        <name>Mg(2+)</name>
        <dbReference type="ChEBI" id="CHEBI:18420"/>
    </cofactor>
</comment>
<dbReference type="SUPFAM" id="SSF54368">
    <property type="entry name" value="Glutamine synthetase, N-terminal domain"/>
    <property type="match status" value="1"/>
</dbReference>
<dbReference type="Pfam" id="PF00120">
    <property type="entry name" value="Gln-synt_C"/>
    <property type="match status" value="1"/>
</dbReference>
<keyword evidence="5" id="KW-0547">Nucleotide-binding</keyword>
<dbReference type="SMART" id="SM01230">
    <property type="entry name" value="Gln-synt_C"/>
    <property type="match status" value="1"/>
</dbReference>
<evidence type="ECO:0000256" key="7">
    <source>
        <dbReference type="ARBA" id="ARBA00023231"/>
    </source>
</evidence>
<evidence type="ECO:0000259" key="11">
    <source>
        <dbReference type="PROSITE" id="PS51986"/>
    </source>
</evidence>
<evidence type="ECO:0000256" key="5">
    <source>
        <dbReference type="ARBA" id="ARBA00022741"/>
    </source>
</evidence>
<accession>A0A1G7F424</accession>
<name>A0A1G7F424_9PROT</name>
<dbReference type="Proteomes" id="UP000199412">
    <property type="component" value="Unassembled WGS sequence"/>
</dbReference>
<comment type="function">
    <text evidence="2">Catalyzes the ATP-dependent biosynthesis of glutamine from glutamate and ammonia.</text>
</comment>
<gene>
    <name evidence="13" type="ORF">SAMN05421720_110104</name>
</gene>
<evidence type="ECO:0000256" key="4">
    <source>
        <dbReference type="ARBA" id="ARBA00022598"/>
    </source>
</evidence>
<evidence type="ECO:0000256" key="1">
    <source>
        <dbReference type="ARBA" id="ARBA00001946"/>
    </source>
</evidence>
<evidence type="ECO:0000256" key="6">
    <source>
        <dbReference type="ARBA" id="ARBA00022840"/>
    </source>
</evidence>
<reference evidence="13 14" key="1">
    <citation type="submission" date="2016-10" db="EMBL/GenBank/DDBJ databases">
        <authorList>
            <person name="de Groot N.N."/>
        </authorList>
    </citation>
    <scope>NUCLEOTIDE SEQUENCE [LARGE SCALE GENOMIC DNA]</scope>
    <source>
        <strain evidence="13 14">ATCC 700224</strain>
    </source>
</reference>
<evidence type="ECO:0000256" key="3">
    <source>
        <dbReference type="ARBA" id="ARBA00009897"/>
    </source>
</evidence>
<evidence type="ECO:0000256" key="2">
    <source>
        <dbReference type="ARBA" id="ARBA00003117"/>
    </source>
</evidence>
<dbReference type="PROSITE" id="PS51986">
    <property type="entry name" value="GS_BETA_GRASP"/>
    <property type="match status" value="1"/>
</dbReference>
<evidence type="ECO:0000256" key="8">
    <source>
        <dbReference type="PROSITE-ProRule" id="PRU01330"/>
    </source>
</evidence>
<proteinExistence type="inferred from homology"/>
<dbReference type="STRING" id="69960.SAMN05421720_110104"/>
<protein>
    <submittedName>
        <fullName evidence="13">Glutamine synthetase</fullName>
    </submittedName>
</protein>
<dbReference type="GO" id="GO:0005524">
    <property type="term" value="F:ATP binding"/>
    <property type="evidence" value="ECO:0007669"/>
    <property type="project" value="UniProtKB-KW"/>
</dbReference>
<feature type="region of interest" description="Disordered" evidence="10">
    <location>
        <begin position="1"/>
        <end position="30"/>
    </location>
</feature>
<evidence type="ECO:0000259" key="12">
    <source>
        <dbReference type="PROSITE" id="PS51987"/>
    </source>
</evidence>
<dbReference type="EMBL" id="FNAP01000010">
    <property type="protein sequence ID" value="SDE70647.1"/>
    <property type="molecule type" value="Genomic_DNA"/>
</dbReference>
<dbReference type="Gene3D" id="3.30.590.10">
    <property type="entry name" value="Glutamine synthetase/guanido kinase, catalytic domain"/>
    <property type="match status" value="1"/>
</dbReference>
<keyword evidence="6" id="KW-0067">ATP-binding</keyword>
<evidence type="ECO:0000313" key="14">
    <source>
        <dbReference type="Proteomes" id="UP000199412"/>
    </source>
</evidence>
<evidence type="ECO:0000256" key="10">
    <source>
        <dbReference type="SAM" id="MobiDB-lite"/>
    </source>
</evidence>
<dbReference type="InterPro" id="IPR008146">
    <property type="entry name" value="Gln_synth_cat_dom"/>
</dbReference>
<evidence type="ECO:0000313" key="13">
    <source>
        <dbReference type="EMBL" id="SDE70647.1"/>
    </source>
</evidence>
<keyword evidence="7" id="KW-0535">Nitrogen fixation</keyword>